<evidence type="ECO:0000313" key="1">
    <source>
        <dbReference type="EMBL" id="NGO55769.1"/>
    </source>
</evidence>
<organism evidence="1 2">
    <name type="scientific">Allomesorhizobium camelthorni</name>
    <dbReference type="NCBI Taxonomy" id="475069"/>
    <lineage>
        <taxon>Bacteria</taxon>
        <taxon>Pseudomonadati</taxon>
        <taxon>Pseudomonadota</taxon>
        <taxon>Alphaproteobacteria</taxon>
        <taxon>Hyphomicrobiales</taxon>
        <taxon>Phyllobacteriaceae</taxon>
        <taxon>Allomesorhizobium</taxon>
    </lineage>
</organism>
<dbReference type="AlphaFoldDB" id="A0A6G4WME7"/>
<proteinExistence type="predicted"/>
<name>A0A6G4WME7_9HYPH</name>
<reference evidence="1 2" key="1">
    <citation type="submission" date="2020-02" db="EMBL/GenBank/DDBJ databases">
        <title>Genome sequence of strain CCNWXJ40-4.</title>
        <authorList>
            <person name="Gao J."/>
            <person name="Sun J."/>
        </authorList>
    </citation>
    <scope>NUCLEOTIDE SEQUENCE [LARGE SCALE GENOMIC DNA]</scope>
    <source>
        <strain evidence="1 2">CCNWXJ 40-4</strain>
    </source>
</reference>
<dbReference type="Proteomes" id="UP001642900">
    <property type="component" value="Unassembled WGS sequence"/>
</dbReference>
<dbReference type="EMBL" id="JAAKZF010000130">
    <property type="protein sequence ID" value="NGO55769.1"/>
    <property type="molecule type" value="Genomic_DNA"/>
</dbReference>
<dbReference type="RefSeq" id="WP_165034115.1">
    <property type="nucleotide sequence ID" value="NZ_JAAKZF010000130.1"/>
</dbReference>
<accession>A0A6G4WME7</accession>
<comment type="caution">
    <text evidence="1">The sequence shown here is derived from an EMBL/GenBank/DDBJ whole genome shotgun (WGS) entry which is preliminary data.</text>
</comment>
<evidence type="ECO:0000313" key="2">
    <source>
        <dbReference type="Proteomes" id="UP001642900"/>
    </source>
</evidence>
<gene>
    <name evidence="1" type="ORF">G6N73_32955</name>
</gene>
<sequence>MPFVVIARPRWIFPLSAAIAAAMPRTKRHLRVHLSHLQVIGESGLDGHLPLLGSNAAIWLKPFEIWLLDLAEAYFSAKAAS</sequence>
<protein>
    <submittedName>
        <fullName evidence="1">Uncharacterized protein</fullName>
    </submittedName>
</protein>
<keyword evidence="2" id="KW-1185">Reference proteome</keyword>